<dbReference type="Proteomes" id="UP001142489">
    <property type="component" value="Unassembled WGS sequence"/>
</dbReference>
<dbReference type="EMBL" id="JAPFRF010000011">
    <property type="protein sequence ID" value="KAJ7317023.1"/>
    <property type="molecule type" value="Genomic_DNA"/>
</dbReference>
<sequence>MLPWMNHLLYAYPPVPLLNKVNLTALVANQLESSPTSTPRLKSFLIGLWNTFPDRRLIPPQWSLPLVLQRLMCLPFEPMATCELLLLTFKMAFLLAITLARRAGELCALQCDPPYLQFYKDKVLAYPDISFLPKVVSSFHLSLPISLPTFFLNPTTPLERHLHSLDVRHSLAFYTSRISPFTSTQKLQTASSSSPQSAFYQSDGLFSGLFQGHSPRRHQQFDDLVYSDHLCEALQDGHPYEVHHSLWESRPFLCDGMSLHHPGSSTFMQGRLGNPSVRLHEGPLKEAPLQITLKGLSLSRRQKNPCLLRLLYHVLLKIHSLRQKSELRLSGKEEHMHWEKETLPDPSLVSHRTTTPSGPPITFWIHLHTQRFIFLNYFLFFAQFTFQLTVTRAGDVKSLADAVTGIHQEPQKQYNSYEKHDKDQTSADPGGLLKAAVGFEGHNQFTLMLDEPETTKPLF</sequence>
<evidence type="ECO:0000313" key="1">
    <source>
        <dbReference type="EMBL" id="KAJ7317023.1"/>
    </source>
</evidence>
<dbReference type="PANTHER" id="PTHR33066">
    <property type="entry name" value="INTEGRASE_SAM-LIKE_N DOMAIN-CONTAINING PROTEIN"/>
    <property type="match status" value="1"/>
</dbReference>
<dbReference type="AlphaFoldDB" id="A0A9Q1AXD8"/>
<organism evidence="1 2">
    <name type="scientific">Phrynocephalus forsythii</name>
    <dbReference type="NCBI Taxonomy" id="171643"/>
    <lineage>
        <taxon>Eukaryota</taxon>
        <taxon>Metazoa</taxon>
        <taxon>Chordata</taxon>
        <taxon>Craniata</taxon>
        <taxon>Vertebrata</taxon>
        <taxon>Euteleostomi</taxon>
        <taxon>Lepidosauria</taxon>
        <taxon>Squamata</taxon>
        <taxon>Bifurcata</taxon>
        <taxon>Unidentata</taxon>
        <taxon>Episquamata</taxon>
        <taxon>Toxicofera</taxon>
        <taxon>Iguania</taxon>
        <taxon>Acrodonta</taxon>
        <taxon>Agamidae</taxon>
        <taxon>Agaminae</taxon>
        <taxon>Phrynocephalus</taxon>
    </lineage>
</organism>
<gene>
    <name evidence="1" type="ORF">JRQ81_003185</name>
</gene>
<keyword evidence="2" id="KW-1185">Reference proteome</keyword>
<comment type="caution">
    <text evidence="1">The sequence shown here is derived from an EMBL/GenBank/DDBJ whole genome shotgun (WGS) entry which is preliminary data.</text>
</comment>
<accession>A0A9Q1AXD8</accession>
<name>A0A9Q1AXD8_9SAUR</name>
<dbReference type="PANTHER" id="PTHR33066:SF2">
    <property type="entry name" value="FILAGGRIN-2-LIKE"/>
    <property type="match status" value="1"/>
</dbReference>
<proteinExistence type="predicted"/>
<reference evidence="1" key="1">
    <citation type="journal article" date="2023" name="DNA Res.">
        <title>Chromosome-level genome assembly of Phrynocephalus forsythii using third-generation DNA sequencing and Hi-C analysis.</title>
        <authorList>
            <person name="Qi Y."/>
            <person name="Zhao W."/>
            <person name="Zhao Y."/>
            <person name="Niu C."/>
            <person name="Cao S."/>
            <person name="Zhang Y."/>
        </authorList>
    </citation>
    <scope>NUCLEOTIDE SEQUENCE</scope>
    <source>
        <tissue evidence="1">Muscle</tissue>
    </source>
</reference>
<protein>
    <submittedName>
        <fullName evidence="1">Uncharacterized protein</fullName>
    </submittedName>
</protein>
<evidence type="ECO:0000313" key="2">
    <source>
        <dbReference type="Proteomes" id="UP001142489"/>
    </source>
</evidence>